<protein>
    <recommendedName>
        <fullName evidence="4">Thioredoxin domain-containing protein</fullName>
    </recommendedName>
</protein>
<evidence type="ECO:0000313" key="5">
    <source>
        <dbReference type="EMBL" id="KAK8405323.1"/>
    </source>
</evidence>
<dbReference type="GO" id="GO:0046872">
    <property type="term" value="F:metal ion binding"/>
    <property type="evidence" value="ECO:0007669"/>
    <property type="project" value="UniProtKB-KW"/>
</dbReference>
<dbReference type="Pfam" id="PF00462">
    <property type="entry name" value="Glutaredoxin"/>
    <property type="match status" value="2"/>
</dbReference>
<dbReference type="GO" id="GO:0051536">
    <property type="term" value="F:iron-sulfur cluster binding"/>
    <property type="evidence" value="ECO:0007669"/>
    <property type="project" value="UniProtKB-KW"/>
</dbReference>
<dbReference type="Proteomes" id="UP001487740">
    <property type="component" value="Unassembled WGS sequence"/>
</dbReference>
<dbReference type="Pfam" id="PF00085">
    <property type="entry name" value="Thioredoxin"/>
    <property type="match status" value="1"/>
</dbReference>
<dbReference type="GO" id="GO:0006879">
    <property type="term" value="P:intracellular iron ion homeostasis"/>
    <property type="evidence" value="ECO:0007669"/>
    <property type="project" value="TreeGrafter"/>
</dbReference>
<dbReference type="PROSITE" id="PS51354">
    <property type="entry name" value="GLUTAREDOXIN_2"/>
    <property type="match status" value="2"/>
</dbReference>
<gene>
    <name evidence="5" type="ORF">O3P69_001706</name>
</gene>
<keyword evidence="6" id="KW-1185">Reference proteome</keyword>
<dbReference type="PANTHER" id="PTHR10293:SF73">
    <property type="entry name" value="GLUTAREDOXIN-3"/>
    <property type="match status" value="1"/>
</dbReference>
<keyword evidence="1" id="KW-0479">Metal-binding</keyword>
<keyword evidence="2" id="KW-0408">Iron</keyword>
<comment type="caution">
    <text evidence="5">The sequence shown here is derived from an EMBL/GenBank/DDBJ whole genome shotgun (WGS) entry which is preliminary data.</text>
</comment>
<dbReference type="GO" id="GO:0005634">
    <property type="term" value="C:nucleus"/>
    <property type="evidence" value="ECO:0007669"/>
    <property type="project" value="TreeGrafter"/>
</dbReference>
<evidence type="ECO:0000256" key="2">
    <source>
        <dbReference type="ARBA" id="ARBA00023004"/>
    </source>
</evidence>
<dbReference type="GO" id="GO:0005829">
    <property type="term" value="C:cytosol"/>
    <property type="evidence" value="ECO:0007669"/>
    <property type="project" value="TreeGrafter"/>
</dbReference>
<organism evidence="5 6">
    <name type="scientific">Scylla paramamosain</name>
    <name type="common">Mud crab</name>
    <dbReference type="NCBI Taxonomy" id="85552"/>
    <lineage>
        <taxon>Eukaryota</taxon>
        <taxon>Metazoa</taxon>
        <taxon>Ecdysozoa</taxon>
        <taxon>Arthropoda</taxon>
        <taxon>Crustacea</taxon>
        <taxon>Multicrustacea</taxon>
        <taxon>Malacostraca</taxon>
        <taxon>Eumalacostraca</taxon>
        <taxon>Eucarida</taxon>
        <taxon>Decapoda</taxon>
        <taxon>Pleocyemata</taxon>
        <taxon>Brachyura</taxon>
        <taxon>Eubrachyura</taxon>
        <taxon>Portunoidea</taxon>
        <taxon>Portunidae</taxon>
        <taxon>Portuninae</taxon>
        <taxon>Scylla</taxon>
    </lineage>
</organism>
<dbReference type="SUPFAM" id="SSF52833">
    <property type="entry name" value="Thioredoxin-like"/>
    <property type="match status" value="3"/>
</dbReference>
<evidence type="ECO:0000313" key="6">
    <source>
        <dbReference type="Proteomes" id="UP001487740"/>
    </source>
</evidence>
<dbReference type="PANTHER" id="PTHR10293">
    <property type="entry name" value="GLUTAREDOXIN FAMILY MEMBER"/>
    <property type="match status" value="1"/>
</dbReference>
<dbReference type="InterPro" id="IPR013766">
    <property type="entry name" value="Thioredoxin_domain"/>
</dbReference>
<dbReference type="InterPro" id="IPR002109">
    <property type="entry name" value="Glutaredoxin"/>
</dbReference>
<dbReference type="CDD" id="cd03028">
    <property type="entry name" value="GRX_PICOT_like"/>
    <property type="match status" value="2"/>
</dbReference>
<sequence>MSVTKVATEQEFTELLKKDGLLVAHFMADWAPQCGQMNDVITELGKQLELKDVRFCIVPAEDLSEVSLKYKIAAVPTFLLLRGGQVVERVEGANAADLTNKVKTQAAKASLVSCTPTASTPEQDLNTRLKKLINSSKCMLFMKGSPDAPRCGFSRTTIELLNKLEADYSSFDILSDEEVRQGLKTYSNWPTYPQSHSGLAFTSSVNCVLKHALVLICVAMKNRERECKAVLHNHNTDEQYCCLYYSYAHQMDKILYIDGELVGGLDILREMDASGELSSMLPKKQKLEDRLKMLINKAPLMVFMKGDREAPRCGFSKTMIGILNDTGLPYETFDILTDEEVRQGLKTFSNWPTYPQVYVKGELVGGLDIIKELQTSGELMGTLKGE</sequence>
<evidence type="ECO:0000256" key="1">
    <source>
        <dbReference type="ARBA" id="ARBA00022723"/>
    </source>
</evidence>
<dbReference type="FunFam" id="3.40.30.10:FF:000012">
    <property type="entry name" value="Monothiol glutaredoxin"/>
    <property type="match status" value="1"/>
</dbReference>
<proteinExistence type="predicted"/>
<evidence type="ECO:0000256" key="3">
    <source>
        <dbReference type="ARBA" id="ARBA00023014"/>
    </source>
</evidence>
<dbReference type="AlphaFoldDB" id="A0AAW0V1K5"/>
<accession>A0AAW0V1K5</accession>
<dbReference type="Gene3D" id="3.40.30.10">
    <property type="entry name" value="Glutaredoxin"/>
    <property type="match status" value="4"/>
</dbReference>
<dbReference type="InterPro" id="IPR004480">
    <property type="entry name" value="Monothiol_GRX-rel"/>
</dbReference>
<dbReference type="InterPro" id="IPR033658">
    <property type="entry name" value="GRX_PICOT-like"/>
</dbReference>
<dbReference type="CDD" id="cd02984">
    <property type="entry name" value="TRX_PICOT"/>
    <property type="match status" value="1"/>
</dbReference>
<reference evidence="5 6" key="1">
    <citation type="submission" date="2023-03" db="EMBL/GenBank/DDBJ databases">
        <title>High-quality genome of Scylla paramamosain provides insights in environmental adaptation.</title>
        <authorList>
            <person name="Zhang L."/>
        </authorList>
    </citation>
    <scope>NUCLEOTIDE SEQUENCE [LARGE SCALE GENOMIC DNA]</scope>
    <source>
        <strain evidence="5">LZ_2023a</strain>
        <tissue evidence="5">Muscle</tissue>
    </source>
</reference>
<dbReference type="PROSITE" id="PS51352">
    <property type="entry name" value="THIOREDOXIN_2"/>
    <property type="match status" value="1"/>
</dbReference>
<keyword evidence="3" id="KW-0411">Iron-sulfur</keyword>
<feature type="domain" description="Thioredoxin" evidence="4">
    <location>
        <begin position="1"/>
        <end position="107"/>
    </location>
</feature>
<name>A0AAW0V1K5_SCYPA</name>
<dbReference type="EMBL" id="JARAKH010000003">
    <property type="protein sequence ID" value="KAK8405323.1"/>
    <property type="molecule type" value="Genomic_DNA"/>
</dbReference>
<dbReference type="NCBIfam" id="TIGR00365">
    <property type="entry name" value="Grx4 family monothiol glutaredoxin"/>
    <property type="match status" value="1"/>
</dbReference>
<dbReference type="InterPro" id="IPR036249">
    <property type="entry name" value="Thioredoxin-like_sf"/>
</dbReference>
<evidence type="ECO:0000259" key="4">
    <source>
        <dbReference type="PROSITE" id="PS51352"/>
    </source>
</evidence>